<reference evidence="2 3" key="1">
    <citation type="journal article" date="2017" name="Nature">
        <title>The Apostasia genome and the evolution of orchids.</title>
        <authorList>
            <person name="Zhang G.Q."/>
            <person name="Liu K.W."/>
            <person name="Li Z."/>
            <person name="Lohaus R."/>
            <person name="Hsiao Y.Y."/>
            <person name="Niu S.C."/>
            <person name="Wang J.Y."/>
            <person name="Lin Y.C."/>
            <person name="Xu Q."/>
            <person name="Chen L.J."/>
            <person name="Yoshida K."/>
            <person name="Fujiwara S."/>
            <person name="Wang Z.W."/>
            <person name="Zhang Y.Q."/>
            <person name="Mitsuda N."/>
            <person name="Wang M."/>
            <person name="Liu G.H."/>
            <person name="Pecoraro L."/>
            <person name="Huang H.X."/>
            <person name="Xiao X.J."/>
            <person name="Lin M."/>
            <person name="Wu X.Y."/>
            <person name="Wu W.L."/>
            <person name="Chen Y.Y."/>
            <person name="Chang S.B."/>
            <person name="Sakamoto S."/>
            <person name="Ohme-Takagi M."/>
            <person name="Yagi M."/>
            <person name="Zeng S.J."/>
            <person name="Shen C.Y."/>
            <person name="Yeh C.M."/>
            <person name="Luo Y.B."/>
            <person name="Tsai W.C."/>
            <person name="Van de Peer Y."/>
            <person name="Liu Z.J."/>
        </authorList>
    </citation>
    <scope>NUCLEOTIDE SEQUENCE [LARGE SCALE GENOMIC DNA]</scope>
    <source>
        <strain evidence="3">cv. Shenzhen</strain>
        <tissue evidence="2">Stem</tissue>
    </source>
</reference>
<gene>
    <name evidence="2" type="ORF">AXF42_Ash017542</name>
</gene>
<dbReference type="AlphaFoldDB" id="A0A2I0A3B0"/>
<feature type="compositionally biased region" description="Basic residues" evidence="1">
    <location>
        <begin position="30"/>
        <end position="46"/>
    </location>
</feature>
<evidence type="ECO:0000313" key="2">
    <source>
        <dbReference type="EMBL" id="PKA50003.1"/>
    </source>
</evidence>
<dbReference type="EMBL" id="KZ452035">
    <property type="protein sequence ID" value="PKA50003.1"/>
    <property type="molecule type" value="Genomic_DNA"/>
</dbReference>
<keyword evidence="3" id="KW-1185">Reference proteome</keyword>
<feature type="compositionally biased region" description="Polar residues" evidence="1">
    <location>
        <begin position="50"/>
        <end position="61"/>
    </location>
</feature>
<evidence type="ECO:0000256" key="1">
    <source>
        <dbReference type="SAM" id="MobiDB-lite"/>
    </source>
</evidence>
<organism evidence="2 3">
    <name type="scientific">Apostasia shenzhenica</name>
    <dbReference type="NCBI Taxonomy" id="1088818"/>
    <lineage>
        <taxon>Eukaryota</taxon>
        <taxon>Viridiplantae</taxon>
        <taxon>Streptophyta</taxon>
        <taxon>Embryophyta</taxon>
        <taxon>Tracheophyta</taxon>
        <taxon>Spermatophyta</taxon>
        <taxon>Magnoliopsida</taxon>
        <taxon>Liliopsida</taxon>
        <taxon>Asparagales</taxon>
        <taxon>Orchidaceae</taxon>
        <taxon>Apostasioideae</taxon>
        <taxon>Apostasia</taxon>
    </lineage>
</organism>
<name>A0A2I0A3B0_9ASPA</name>
<feature type="region of interest" description="Disordered" evidence="1">
    <location>
        <begin position="24"/>
        <end position="70"/>
    </location>
</feature>
<proteinExistence type="predicted"/>
<dbReference type="Proteomes" id="UP000236161">
    <property type="component" value="Unassembled WGS sequence"/>
</dbReference>
<protein>
    <submittedName>
        <fullName evidence="2">Uncharacterized protein</fullName>
    </submittedName>
</protein>
<sequence length="70" mass="7940">MLRELIIEKSCGRPKMKYCGRLTKESCKGPLRKSRGTPKKSQKSKRPQSTLRESGSDSTEGNPMMIEKHC</sequence>
<accession>A0A2I0A3B0</accession>
<evidence type="ECO:0000313" key="3">
    <source>
        <dbReference type="Proteomes" id="UP000236161"/>
    </source>
</evidence>